<dbReference type="PANTHER" id="PTHR36749">
    <property type="entry name" value="F7O18.3 PROTEIN"/>
    <property type="match status" value="1"/>
</dbReference>
<dbReference type="EMBL" id="JALJOS010000027">
    <property type="protein sequence ID" value="KAK9824923.1"/>
    <property type="molecule type" value="Genomic_DNA"/>
</dbReference>
<sequence>MTGEAAKDMPSVADAAPNLRPAKRVKFEGTESDPAAAPSLAAALRRLATHISNPKKMKKAGCLLRQLLSDGKIEQSHSSLVFEVLRSAMRKPANATDPTLIKEYERLFSTASKHADIFSPRQKGQLDVYGVWGVWRGQLHSDDSFDFNKAAGRIKDSISHLPEATEQDDALLEAVKANMDQDLAADLIEEAPAAPEPAAPAEPDPFNLDALIPDPSQLKAEGVWTTAEALCMKREALLDCLETMQERHRIPWARTSIDIAIEDAWNARTKFCSPQQERLENLLRFVREQRVLRKKGPSAKESKRDQTSFEAARAAWGKQTISARGALGGGGDHQTEVWLG</sequence>
<dbReference type="AlphaFoldDB" id="A0AAW1QUI9"/>
<feature type="region of interest" description="Disordered" evidence="1">
    <location>
        <begin position="1"/>
        <end position="20"/>
    </location>
</feature>
<evidence type="ECO:0000313" key="2">
    <source>
        <dbReference type="EMBL" id="KAK9824923.1"/>
    </source>
</evidence>
<gene>
    <name evidence="2" type="ORF">WJX74_007145</name>
</gene>
<protein>
    <recommendedName>
        <fullName evidence="4">VHS domain-containing protein</fullName>
    </recommendedName>
</protein>
<evidence type="ECO:0000313" key="3">
    <source>
        <dbReference type="Proteomes" id="UP001438707"/>
    </source>
</evidence>
<dbReference type="Proteomes" id="UP001438707">
    <property type="component" value="Unassembled WGS sequence"/>
</dbReference>
<proteinExistence type="predicted"/>
<keyword evidence="3" id="KW-1185">Reference proteome</keyword>
<accession>A0AAW1QUI9</accession>
<dbReference type="PANTHER" id="PTHR36749:SF1">
    <property type="entry name" value="F7O18.3 PROTEIN"/>
    <property type="match status" value="1"/>
</dbReference>
<name>A0AAW1QUI9_9CHLO</name>
<evidence type="ECO:0000256" key="1">
    <source>
        <dbReference type="SAM" id="MobiDB-lite"/>
    </source>
</evidence>
<comment type="caution">
    <text evidence="2">The sequence shown here is derived from an EMBL/GenBank/DDBJ whole genome shotgun (WGS) entry which is preliminary data.</text>
</comment>
<evidence type="ECO:0008006" key="4">
    <source>
        <dbReference type="Google" id="ProtNLM"/>
    </source>
</evidence>
<organism evidence="2 3">
    <name type="scientific">Apatococcus lobatus</name>
    <dbReference type="NCBI Taxonomy" id="904363"/>
    <lineage>
        <taxon>Eukaryota</taxon>
        <taxon>Viridiplantae</taxon>
        <taxon>Chlorophyta</taxon>
        <taxon>core chlorophytes</taxon>
        <taxon>Trebouxiophyceae</taxon>
        <taxon>Chlorellales</taxon>
        <taxon>Chlorellaceae</taxon>
        <taxon>Apatococcus</taxon>
    </lineage>
</organism>
<reference evidence="2 3" key="1">
    <citation type="journal article" date="2024" name="Nat. Commun.">
        <title>Phylogenomics reveals the evolutionary origins of lichenization in chlorophyte algae.</title>
        <authorList>
            <person name="Puginier C."/>
            <person name="Libourel C."/>
            <person name="Otte J."/>
            <person name="Skaloud P."/>
            <person name="Haon M."/>
            <person name="Grisel S."/>
            <person name="Petersen M."/>
            <person name="Berrin J.G."/>
            <person name="Delaux P.M."/>
            <person name="Dal Grande F."/>
            <person name="Keller J."/>
        </authorList>
    </citation>
    <scope>NUCLEOTIDE SEQUENCE [LARGE SCALE GENOMIC DNA]</scope>
    <source>
        <strain evidence="2 3">SAG 2145</strain>
    </source>
</reference>